<name>A0ABW4VQU2_9BACT</name>
<dbReference type="Gene3D" id="2.40.170.20">
    <property type="entry name" value="TonB-dependent receptor, beta-barrel domain"/>
    <property type="match status" value="1"/>
</dbReference>
<comment type="subcellular location">
    <subcellularLocation>
        <location evidence="1 8">Cell outer membrane</location>
        <topology evidence="1 8">Multi-pass membrane protein</topology>
    </subcellularLocation>
</comment>
<keyword evidence="2 8" id="KW-0813">Transport</keyword>
<sequence>MTNIYHSGELKNKSSFLNAKLIVVLTVLLLFGHSSAKAFDLMSNQITVSIESGTLLELFTEIEAKSEYLVVYNENLISEVNKKQVNLKVKNQDVLEVLKKASIAYGFDYEISGRQIVIKEALENKEKARNITFTQREDRTVNGVIKDEAGEPLPGVSILVKGTTRGTTTDIDGGFSIRVEDTDILVVTYIGFRSMEVAIGNRTNFDLMLQEDLSDLNEFVVTGYGVQEKRAITGAMSSLKGEVIENFPVQSFDRALQGQVSGVNVMANNGVPGGPVSIQIRGVGSITAGSEPLIIVDGVQLNTSTTAGNTASNPLSFLNNNDIESIEVLKDGAAASIYGAQAANGVVLVTTKKGKSGKTQFNINYFTGITEPMPEVAMMNSQQFMDARLTARSNRYPNRTDERNRNDVLSSLGFPTSLTDADIANLPTYNWQREAFQTGKTNNIELNASGGNDKTTFFLSGSHNYTEGNVVGIDFQRSTAKLKLNHQENSRLSFGFDVNLAAITQNGSAGSTGSTGAFAAPQYSSPMMLPWIPIYNEDGSYNAPVDGFPGAMNRNAISETLLGTRQSRTKSIVSNFNVTYKVLDNLIFKSFYGVDFRLIDNETYTDPRTRSGFATQGSLTTQMRQNTNFITNQTLNYNTKFDGGHNLSALLGAEYRSDVREYSSITGQGFTTFQFRTMQSASIITDASASWTGFRRVGVFGQANYDYNKKYLLSAVLRYDGSSRFGTDTKFGWFPAISAGWNLTEEGFLTDKTWLDQLKLRAGYGETGNDAIDNFASRGLYRSASSTNYNQEPGIQPNGIANDLLAWERNVTTNIGVDYAFFNGRISGAVEVFRRLSKDLLLELPLPWTSGYGNVTSNVGELKNEGVEIELRTVNIRKGDFTWSTNFNITFINNEVLRLGDGDMVLPGNQSVRVGYPLRTNFFRQYAGVNSATGSPMFFDANGEITYNPVSPEDLTTFGNGLSSYFGGFTNTFQYKGFSLSVFFQYDYGRELMNSGQMGFWYRNGQDNRNALERIYLDRWTEPGQITTVPRPMDGGTEVNGVSHVIQSSRFLEDASFIRLKQLSMSYDLPSSFVNRMKLRSARIYAQGVNLLTFTEWKGYDPELVIVQGDDNFGSSQGAIPQTRSYTLGIQFGF</sequence>
<keyword evidence="4 8" id="KW-0812">Transmembrane</keyword>
<proteinExistence type="inferred from homology"/>
<feature type="domain" description="TonB-dependent receptor plug" evidence="11">
    <location>
        <begin position="229"/>
        <end position="346"/>
    </location>
</feature>
<dbReference type="InterPro" id="IPR023997">
    <property type="entry name" value="TonB-dep_OMP_SusC/RagA_CS"/>
</dbReference>
<dbReference type="EMBL" id="JBHUHR010000027">
    <property type="protein sequence ID" value="MFD2035130.1"/>
    <property type="molecule type" value="Genomic_DNA"/>
</dbReference>
<evidence type="ECO:0000256" key="2">
    <source>
        <dbReference type="ARBA" id="ARBA00022448"/>
    </source>
</evidence>
<comment type="caution">
    <text evidence="12">The sequence shown here is derived from an EMBL/GenBank/DDBJ whole genome shotgun (WGS) entry which is preliminary data.</text>
</comment>
<dbReference type="SUPFAM" id="SSF56935">
    <property type="entry name" value="Porins"/>
    <property type="match status" value="1"/>
</dbReference>
<evidence type="ECO:0000256" key="5">
    <source>
        <dbReference type="ARBA" id="ARBA00023077"/>
    </source>
</evidence>
<dbReference type="Proteomes" id="UP001597361">
    <property type="component" value="Unassembled WGS sequence"/>
</dbReference>
<dbReference type="Gene3D" id="2.170.130.10">
    <property type="entry name" value="TonB-dependent receptor, plug domain"/>
    <property type="match status" value="1"/>
</dbReference>
<comment type="similarity">
    <text evidence="8 9">Belongs to the TonB-dependent receptor family.</text>
</comment>
<accession>A0ABW4VQU2</accession>
<feature type="domain" description="TonB-dependent receptor-like beta-barrel" evidence="10">
    <location>
        <begin position="554"/>
        <end position="912"/>
    </location>
</feature>
<evidence type="ECO:0000256" key="1">
    <source>
        <dbReference type="ARBA" id="ARBA00004571"/>
    </source>
</evidence>
<evidence type="ECO:0000313" key="12">
    <source>
        <dbReference type="EMBL" id="MFD2035130.1"/>
    </source>
</evidence>
<dbReference type="Pfam" id="PF07715">
    <property type="entry name" value="Plug"/>
    <property type="match status" value="1"/>
</dbReference>
<evidence type="ECO:0000259" key="10">
    <source>
        <dbReference type="Pfam" id="PF00593"/>
    </source>
</evidence>
<dbReference type="InterPro" id="IPR023996">
    <property type="entry name" value="TonB-dep_OMP_SusC/RagA"/>
</dbReference>
<evidence type="ECO:0000256" key="9">
    <source>
        <dbReference type="RuleBase" id="RU003357"/>
    </source>
</evidence>
<evidence type="ECO:0000259" key="11">
    <source>
        <dbReference type="Pfam" id="PF07715"/>
    </source>
</evidence>
<dbReference type="InterPro" id="IPR012910">
    <property type="entry name" value="Plug_dom"/>
</dbReference>
<dbReference type="InterPro" id="IPR036942">
    <property type="entry name" value="Beta-barrel_TonB_sf"/>
</dbReference>
<dbReference type="SUPFAM" id="SSF49464">
    <property type="entry name" value="Carboxypeptidase regulatory domain-like"/>
    <property type="match status" value="1"/>
</dbReference>
<dbReference type="InterPro" id="IPR000531">
    <property type="entry name" value="Beta-barrel_TonB"/>
</dbReference>
<dbReference type="NCBIfam" id="TIGR04057">
    <property type="entry name" value="SusC_RagA_signa"/>
    <property type="match status" value="1"/>
</dbReference>
<keyword evidence="3 8" id="KW-1134">Transmembrane beta strand</keyword>
<dbReference type="Pfam" id="PF00593">
    <property type="entry name" value="TonB_dep_Rec_b-barrel"/>
    <property type="match status" value="1"/>
</dbReference>
<evidence type="ECO:0000256" key="4">
    <source>
        <dbReference type="ARBA" id="ARBA00022692"/>
    </source>
</evidence>
<keyword evidence="6 8" id="KW-0472">Membrane</keyword>
<reference evidence="13" key="1">
    <citation type="journal article" date="2019" name="Int. J. Syst. Evol. Microbiol.">
        <title>The Global Catalogue of Microorganisms (GCM) 10K type strain sequencing project: providing services to taxonomists for standard genome sequencing and annotation.</title>
        <authorList>
            <consortium name="The Broad Institute Genomics Platform"/>
            <consortium name="The Broad Institute Genome Sequencing Center for Infectious Disease"/>
            <person name="Wu L."/>
            <person name="Ma J."/>
        </authorList>
    </citation>
    <scope>NUCLEOTIDE SEQUENCE [LARGE SCALE GENOMIC DNA]</scope>
    <source>
        <strain evidence="13">CGMCC 1.15180</strain>
    </source>
</reference>
<dbReference type="NCBIfam" id="TIGR04056">
    <property type="entry name" value="OMP_RagA_SusC"/>
    <property type="match status" value="1"/>
</dbReference>
<evidence type="ECO:0000256" key="7">
    <source>
        <dbReference type="ARBA" id="ARBA00023237"/>
    </source>
</evidence>
<evidence type="ECO:0000313" key="13">
    <source>
        <dbReference type="Proteomes" id="UP001597361"/>
    </source>
</evidence>
<evidence type="ECO:0000256" key="3">
    <source>
        <dbReference type="ARBA" id="ARBA00022452"/>
    </source>
</evidence>
<protein>
    <submittedName>
        <fullName evidence="12">TonB-dependent receptor</fullName>
    </submittedName>
</protein>
<dbReference type="InterPro" id="IPR037066">
    <property type="entry name" value="Plug_dom_sf"/>
</dbReference>
<evidence type="ECO:0000256" key="8">
    <source>
        <dbReference type="PROSITE-ProRule" id="PRU01360"/>
    </source>
</evidence>
<organism evidence="12 13">
    <name type="scientific">Belliella marina</name>
    <dbReference type="NCBI Taxonomy" id="1644146"/>
    <lineage>
        <taxon>Bacteria</taxon>
        <taxon>Pseudomonadati</taxon>
        <taxon>Bacteroidota</taxon>
        <taxon>Cytophagia</taxon>
        <taxon>Cytophagales</taxon>
        <taxon>Cyclobacteriaceae</taxon>
        <taxon>Belliella</taxon>
    </lineage>
</organism>
<dbReference type="Pfam" id="PF13715">
    <property type="entry name" value="CarbopepD_reg_2"/>
    <property type="match status" value="1"/>
</dbReference>
<dbReference type="Gene3D" id="2.60.40.1120">
    <property type="entry name" value="Carboxypeptidase-like, regulatory domain"/>
    <property type="match status" value="1"/>
</dbReference>
<dbReference type="InterPro" id="IPR008969">
    <property type="entry name" value="CarboxyPept-like_regulatory"/>
</dbReference>
<evidence type="ECO:0000256" key="6">
    <source>
        <dbReference type="ARBA" id="ARBA00023136"/>
    </source>
</evidence>
<dbReference type="InterPro" id="IPR039426">
    <property type="entry name" value="TonB-dep_rcpt-like"/>
</dbReference>
<gene>
    <name evidence="12" type="ORF">ACFSKL_10025</name>
</gene>
<keyword evidence="7 8" id="KW-0998">Cell outer membrane</keyword>
<dbReference type="PROSITE" id="PS52016">
    <property type="entry name" value="TONB_DEPENDENT_REC_3"/>
    <property type="match status" value="1"/>
</dbReference>
<keyword evidence="13" id="KW-1185">Reference proteome</keyword>
<dbReference type="RefSeq" id="WP_376885878.1">
    <property type="nucleotide sequence ID" value="NZ_JBHUHR010000027.1"/>
</dbReference>
<keyword evidence="5 9" id="KW-0798">TonB box</keyword>
<keyword evidence="12" id="KW-0675">Receptor</keyword>